<name>A0ABX9E9J4_9PSEU</name>
<dbReference type="Pfam" id="PF00005">
    <property type="entry name" value="ABC_tran"/>
    <property type="match status" value="1"/>
</dbReference>
<dbReference type="InterPro" id="IPR015854">
    <property type="entry name" value="ABC_transpr_LolD-like"/>
</dbReference>
<evidence type="ECO:0000259" key="4">
    <source>
        <dbReference type="PROSITE" id="PS50893"/>
    </source>
</evidence>
<reference evidence="5 6" key="1">
    <citation type="submission" date="2018-06" db="EMBL/GenBank/DDBJ databases">
        <title>Genomic Encyclopedia of Type Strains, Phase IV (KMG-IV): sequencing the most valuable type-strain genomes for metagenomic binning, comparative biology and taxonomic classification.</title>
        <authorList>
            <person name="Goeker M."/>
        </authorList>
    </citation>
    <scope>NUCLEOTIDE SEQUENCE [LARGE SCALE GENOMIC DNA]</scope>
    <source>
        <strain evidence="5 6">DSM 45479</strain>
    </source>
</reference>
<protein>
    <submittedName>
        <fullName evidence="5">ABC transport system ATP-binding protein</fullName>
    </submittedName>
</protein>
<dbReference type="PROSITE" id="PS00211">
    <property type="entry name" value="ABC_TRANSPORTER_1"/>
    <property type="match status" value="1"/>
</dbReference>
<dbReference type="RefSeq" id="WP_112227201.1">
    <property type="nucleotide sequence ID" value="NZ_QLTT01000003.1"/>
</dbReference>
<dbReference type="EMBL" id="QLTT01000003">
    <property type="protein sequence ID" value="RAS66817.1"/>
    <property type="molecule type" value="Genomic_DNA"/>
</dbReference>
<gene>
    <name evidence="5" type="ORF">C8D87_103156</name>
</gene>
<dbReference type="InterPro" id="IPR027417">
    <property type="entry name" value="P-loop_NTPase"/>
</dbReference>
<keyword evidence="3 5" id="KW-0067">ATP-binding</keyword>
<organism evidence="5 6">
    <name type="scientific">Lentzea atacamensis</name>
    <dbReference type="NCBI Taxonomy" id="531938"/>
    <lineage>
        <taxon>Bacteria</taxon>
        <taxon>Bacillati</taxon>
        <taxon>Actinomycetota</taxon>
        <taxon>Actinomycetes</taxon>
        <taxon>Pseudonocardiales</taxon>
        <taxon>Pseudonocardiaceae</taxon>
        <taxon>Lentzea</taxon>
    </lineage>
</organism>
<dbReference type="InterPro" id="IPR003593">
    <property type="entry name" value="AAA+_ATPase"/>
</dbReference>
<accession>A0ABX9E9J4</accession>
<dbReference type="PANTHER" id="PTHR24220:SF86">
    <property type="entry name" value="ABC TRANSPORTER ABCH.1"/>
    <property type="match status" value="1"/>
</dbReference>
<dbReference type="SMART" id="SM00382">
    <property type="entry name" value="AAA"/>
    <property type="match status" value="1"/>
</dbReference>
<evidence type="ECO:0000256" key="1">
    <source>
        <dbReference type="ARBA" id="ARBA00022448"/>
    </source>
</evidence>
<comment type="caution">
    <text evidence="5">The sequence shown here is derived from an EMBL/GenBank/DDBJ whole genome shotgun (WGS) entry which is preliminary data.</text>
</comment>
<dbReference type="Proteomes" id="UP000248714">
    <property type="component" value="Unassembled WGS sequence"/>
</dbReference>
<dbReference type="InterPro" id="IPR017911">
    <property type="entry name" value="MacB-like_ATP-bd"/>
</dbReference>
<dbReference type="SUPFAM" id="SSF52540">
    <property type="entry name" value="P-loop containing nucleoside triphosphate hydrolases"/>
    <property type="match status" value="1"/>
</dbReference>
<dbReference type="InterPro" id="IPR003439">
    <property type="entry name" value="ABC_transporter-like_ATP-bd"/>
</dbReference>
<dbReference type="InterPro" id="IPR017871">
    <property type="entry name" value="ABC_transporter-like_CS"/>
</dbReference>
<dbReference type="PROSITE" id="PS50893">
    <property type="entry name" value="ABC_TRANSPORTER_2"/>
    <property type="match status" value="1"/>
</dbReference>
<proteinExistence type="predicted"/>
<dbReference type="CDD" id="cd03255">
    <property type="entry name" value="ABC_MJ0796_LolCDE_FtsE"/>
    <property type="match status" value="1"/>
</dbReference>
<keyword evidence="1" id="KW-0813">Transport</keyword>
<dbReference type="GO" id="GO:0005524">
    <property type="term" value="F:ATP binding"/>
    <property type="evidence" value="ECO:0007669"/>
    <property type="project" value="UniProtKB-KW"/>
</dbReference>
<keyword evidence="2" id="KW-0547">Nucleotide-binding</keyword>
<sequence length="226" mass="24369">MSPVIEVRNLRKTYGSGDTAVHALRGLDLTVEKGEYIAIMGASGSGKSTLLNILGCLDVPTSGKYLLDGIDTGDFDEEQLSLLRNRKIGFVFQSFNLVPRTTALANVELPLVYAGIRRAQRRERALAALDLVGLSDRTHHRPNELSGGQQQRVAIARALVTSPAIVLADEPTGNLDTDSSREVLGILDRLHASGRTVVLITHEDEVAAHAMRTVRVVDGRVAGVLV</sequence>
<evidence type="ECO:0000313" key="6">
    <source>
        <dbReference type="Proteomes" id="UP000248714"/>
    </source>
</evidence>
<evidence type="ECO:0000256" key="3">
    <source>
        <dbReference type="ARBA" id="ARBA00022840"/>
    </source>
</evidence>
<dbReference type="Gene3D" id="3.40.50.300">
    <property type="entry name" value="P-loop containing nucleotide triphosphate hydrolases"/>
    <property type="match status" value="1"/>
</dbReference>
<evidence type="ECO:0000256" key="2">
    <source>
        <dbReference type="ARBA" id="ARBA00022741"/>
    </source>
</evidence>
<evidence type="ECO:0000313" key="5">
    <source>
        <dbReference type="EMBL" id="RAS66817.1"/>
    </source>
</evidence>
<keyword evidence="6" id="KW-1185">Reference proteome</keyword>
<dbReference type="PANTHER" id="PTHR24220">
    <property type="entry name" value="IMPORT ATP-BINDING PROTEIN"/>
    <property type="match status" value="1"/>
</dbReference>
<feature type="domain" description="ABC transporter" evidence="4">
    <location>
        <begin position="5"/>
        <end position="226"/>
    </location>
</feature>